<evidence type="ECO:0000313" key="4">
    <source>
        <dbReference type="EMBL" id="KAF2276469.1"/>
    </source>
</evidence>
<evidence type="ECO:0000256" key="1">
    <source>
        <dbReference type="ARBA" id="ARBA00023180"/>
    </source>
</evidence>
<dbReference type="SMART" id="SM00423">
    <property type="entry name" value="PSI"/>
    <property type="match status" value="1"/>
</dbReference>
<keyword evidence="2" id="KW-0812">Transmembrane</keyword>
<dbReference type="EMBL" id="ML986493">
    <property type="protein sequence ID" value="KAF2276469.1"/>
    <property type="molecule type" value="Genomic_DNA"/>
</dbReference>
<name>A0A6A6JNH6_WESOR</name>
<reference evidence="4" key="1">
    <citation type="journal article" date="2020" name="Stud. Mycol.">
        <title>101 Dothideomycetes genomes: a test case for predicting lifestyles and emergence of pathogens.</title>
        <authorList>
            <person name="Haridas S."/>
            <person name="Albert R."/>
            <person name="Binder M."/>
            <person name="Bloem J."/>
            <person name="Labutti K."/>
            <person name="Salamov A."/>
            <person name="Andreopoulos B."/>
            <person name="Baker S."/>
            <person name="Barry K."/>
            <person name="Bills G."/>
            <person name="Bluhm B."/>
            <person name="Cannon C."/>
            <person name="Castanera R."/>
            <person name="Culley D."/>
            <person name="Daum C."/>
            <person name="Ezra D."/>
            <person name="Gonzalez J."/>
            <person name="Henrissat B."/>
            <person name="Kuo A."/>
            <person name="Liang C."/>
            <person name="Lipzen A."/>
            <person name="Lutzoni F."/>
            <person name="Magnuson J."/>
            <person name="Mondo S."/>
            <person name="Nolan M."/>
            <person name="Ohm R."/>
            <person name="Pangilinan J."/>
            <person name="Park H.-J."/>
            <person name="Ramirez L."/>
            <person name="Alfaro M."/>
            <person name="Sun H."/>
            <person name="Tritt A."/>
            <person name="Yoshinaga Y."/>
            <person name="Zwiers L.-H."/>
            <person name="Turgeon B."/>
            <person name="Goodwin S."/>
            <person name="Spatafora J."/>
            <person name="Crous P."/>
            <person name="Grigoriev I."/>
        </authorList>
    </citation>
    <scope>NUCLEOTIDE SEQUENCE</scope>
    <source>
        <strain evidence="4">CBS 379.55</strain>
    </source>
</reference>
<proteinExistence type="predicted"/>
<dbReference type="GeneID" id="54555551"/>
<dbReference type="AlphaFoldDB" id="A0A6A6JNH6"/>
<keyword evidence="2" id="KW-0472">Membrane</keyword>
<evidence type="ECO:0000313" key="5">
    <source>
        <dbReference type="Proteomes" id="UP000800097"/>
    </source>
</evidence>
<dbReference type="OrthoDB" id="5427091at2759"/>
<keyword evidence="5" id="KW-1185">Reference proteome</keyword>
<feature type="domain" description="PSI" evidence="3">
    <location>
        <begin position="44"/>
        <end position="95"/>
    </location>
</feature>
<feature type="transmembrane region" description="Helical" evidence="2">
    <location>
        <begin position="115"/>
        <end position="136"/>
    </location>
</feature>
<keyword evidence="2" id="KW-1133">Transmembrane helix</keyword>
<protein>
    <recommendedName>
        <fullName evidence="3">PSI domain-containing protein</fullName>
    </recommendedName>
</protein>
<accession>A0A6A6JNH6</accession>
<dbReference type="InterPro" id="IPR016201">
    <property type="entry name" value="PSI"/>
</dbReference>
<sequence>MPTSQCPSTPHNSRTASLLNVSTEGVLQNRWTDSSQEERKRLEKCWGYMDCGDCHRSDGFCGWCALSNTCLPLPNTRFSRTLPLLSPLTHPNICAMGSERFELRTTGLGCQVSTITFLTALVTIFCTVFGVLVLVWGARLLRWGWTGVKGLKGGWEVRGDGGEGVWVRKGEGWGEWWRGVKVKVRGEEDELAVDGGLGERARWWWKNKVRGGRCWDRRD</sequence>
<dbReference type="RefSeq" id="XP_033654008.1">
    <property type="nucleotide sequence ID" value="XM_033802376.1"/>
</dbReference>
<evidence type="ECO:0000256" key="2">
    <source>
        <dbReference type="SAM" id="Phobius"/>
    </source>
</evidence>
<organism evidence="4 5">
    <name type="scientific">Westerdykella ornata</name>
    <dbReference type="NCBI Taxonomy" id="318751"/>
    <lineage>
        <taxon>Eukaryota</taxon>
        <taxon>Fungi</taxon>
        <taxon>Dikarya</taxon>
        <taxon>Ascomycota</taxon>
        <taxon>Pezizomycotina</taxon>
        <taxon>Dothideomycetes</taxon>
        <taxon>Pleosporomycetidae</taxon>
        <taxon>Pleosporales</taxon>
        <taxon>Sporormiaceae</taxon>
        <taxon>Westerdykella</taxon>
    </lineage>
</organism>
<dbReference type="Proteomes" id="UP000800097">
    <property type="component" value="Unassembled WGS sequence"/>
</dbReference>
<evidence type="ECO:0000259" key="3">
    <source>
        <dbReference type="SMART" id="SM00423"/>
    </source>
</evidence>
<gene>
    <name evidence="4" type="ORF">EI97DRAFT_494046</name>
</gene>
<keyword evidence="1" id="KW-0325">Glycoprotein</keyword>